<dbReference type="InterPro" id="IPR018060">
    <property type="entry name" value="HTH_AraC"/>
</dbReference>
<evidence type="ECO:0000256" key="11">
    <source>
        <dbReference type="ARBA" id="ARBA00023163"/>
    </source>
</evidence>
<dbReference type="SMART" id="SM00342">
    <property type="entry name" value="HTH_ARAC"/>
    <property type="match status" value="1"/>
</dbReference>
<dbReference type="PROSITE" id="PS50109">
    <property type="entry name" value="HIS_KIN"/>
    <property type="match status" value="1"/>
</dbReference>
<dbReference type="GO" id="GO:0003700">
    <property type="term" value="F:DNA-binding transcription factor activity"/>
    <property type="evidence" value="ECO:0007669"/>
    <property type="project" value="InterPro"/>
</dbReference>
<dbReference type="CDD" id="cd00082">
    <property type="entry name" value="HisKA"/>
    <property type="match status" value="1"/>
</dbReference>
<name>A0A1T5ESN7_9BACT</name>
<evidence type="ECO:0000256" key="5">
    <source>
        <dbReference type="ARBA" id="ARBA00022741"/>
    </source>
</evidence>
<keyword evidence="11" id="KW-0804">Transcription</keyword>
<organism evidence="17 18">
    <name type="scientific">Dyadobacter psychrophilus</name>
    <dbReference type="NCBI Taxonomy" id="651661"/>
    <lineage>
        <taxon>Bacteria</taxon>
        <taxon>Pseudomonadati</taxon>
        <taxon>Bacteroidota</taxon>
        <taxon>Cytophagia</taxon>
        <taxon>Cytophagales</taxon>
        <taxon>Spirosomataceae</taxon>
        <taxon>Dyadobacter</taxon>
    </lineage>
</organism>
<dbReference type="FunFam" id="3.30.565.10:FF:000037">
    <property type="entry name" value="Hybrid sensor histidine kinase/response regulator"/>
    <property type="match status" value="1"/>
</dbReference>
<dbReference type="Gene3D" id="1.10.10.60">
    <property type="entry name" value="Homeodomain-like"/>
    <property type="match status" value="1"/>
</dbReference>
<dbReference type="SUPFAM" id="SSF46689">
    <property type="entry name" value="Homeodomain-like"/>
    <property type="match status" value="1"/>
</dbReference>
<dbReference type="SMART" id="SM00387">
    <property type="entry name" value="HATPase_c"/>
    <property type="match status" value="1"/>
</dbReference>
<evidence type="ECO:0000313" key="18">
    <source>
        <dbReference type="Proteomes" id="UP000190897"/>
    </source>
</evidence>
<dbReference type="InterPro" id="IPR003594">
    <property type="entry name" value="HATPase_dom"/>
</dbReference>
<dbReference type="Pfam" id="PF12833">
    <property type="entry name" value="HTH_18"/>
    <property type="match status" value="1"/>
</dbReference>
<evidence type="ECO:0000256" key="8">
    <source>
        <dbReference type="ARBA" id="ARBA00023012"/>
    </source>
</evidence>
<evidence type="ECO:0000256" key="3">
    <source>
        <dbReference type="ARBA" id="ARBA00022553"/>
    </source>
</evidence>
<dbReference type="InterPro" id="IPR036890">
    <property type="entry name" value="HATPase_C_sf"/>
</dbReference>
<dbReference type="EC" id="2.7.13.3" evidence="2"/>
<keyword evidence="4" id="KW-0808">Transferase</keyword>
<keyword evidence="8" id="KW-0902">Two-component regulatory system</keyword>
<dbReference type="Proteomes" id="UP000190897">
    <property type="component" value="Unassembled WGS sequence"/>
</dbReference>
<dbReference type="CDD" id="cd17574">
    <property type="entry name" value="REC_OmpR"/>
    <property type="match status" value="1"/>
</dbReference>
<accession>A0A1T5ESN7</accession>
<dbReference type="InterPro" id="IPR011110">
    <property type="entry name" value="Reg_prop"/>
</dbReference>
<evidence type="ECO:0000313" key="17">
    <source>
        <dbReference type="EMBL" id="SKB86838.1"/>
    </source>
</evidence>
<dbReference type="InterPro" id="IPR005467">
    <property type="entry name" value="His_kinase_dom"/>
</dbReference>
<dbReference type="GO" id="GO:0043565">
    <property type="term" value="F:sequence-specific DNA binding"/>
    <property type="evidence" value="ECO:0007669"/>
    <property type="project" value="InterPro"/>
</dbReference>
<reference evidence="18" key="1">
    <citation type="submission" date="2017-02" db="EMBL/GenBank/DDBJ databases">
        <authorList>
            <person name="Varghese N."/>
            <person name="Submissions S."/>
        </authorList>
    </citation>
    <scope>NUCLEOTIDE SEQUENCE [LARGE SCALE GENOMIC DNA]</scope>
    <source>
        <strain evidence="18">DSM 22270</strain>
    </source>
</reference>
<feature type="compositionally biased region" description="Basic and acidic residues" evidence="13">
    <location>
        <begin position="273"/>
        <end position="290"/>
    </location>
</feature>
<dbReference type="SUPFAM" id="SSF55874">
    <property type="entry name" value="ATPase domain of HSP90 chaperone/DNA topoisomerase II/histidine kinase"/>
    <property type="match status" value="1"/>
</dbReference>
<feature type="domain" description="HTH araC/xylS-type" evidence="14">
    <location>
        <begin position="1285"/>
        <end position="1384"/>
    </location>
</feature>
<evidence type="ECO:0000256" key="4">
    <source>
        <dbReference type="ARBA" id="ARBA00022679"/>
    </source>
</evidence>
<dbReference type="Gene3D" id="3.40.50.2300">
    <property type="match status" value="1"/>
</dbReference>
<dbReference type="PANTHER" id="PTHR43547:SF2">
    <property type="entry name" value="HYBRID SIGNAL TRANSDUCTION HISTIDINE KINASE C"/>
    <property type="match status" value="1"/>
</dbReference>
<gene>
    <name evidence="17" type="ORF">SAMN05660293_02729</name>
</gene>
<dbReference type="Pfam" id="PF00512">
    <property type="entry name" value="HisKA"/>
    <property type="match status" value="1"/>
</dbReference>
<dbReference type="InterPro" id="IPR036097">
    <property type="entry name" value="HisK_dim/P_sf"/>
</dbReference>
<dbReference type="PRINTS" id="PR00344">
    <property type="entry name" value="BCTRLSENSOR"/>
</dbReference>
<evidence type="ECO:0000259" key="16">
    <source>
        <dbReference type="PROSITE" id="PS50110"/>
    </source>
</evidence>
<dbReference type="Pfam" id="PF00072">
    <property type="entry name" value="Response_reg"/>
    <property type="match status" value="1"/>
</dbReference>
<dbReference type="PROSITE" id="PS50110">
    <property type="entry name" value="RESPONSE_REGULATORY"/>
    <property type="match status" value="1"/>
</dbReference>
<keyword evidence="6 17" id="KW-0418">Kinase</keyword>
<evidence type="ECO:0000256" key="1">
    <source>
        <dbReference type="ARBA" id="ARBA00000085"/>
    </source>
</evidence>
<dbReference type="InterPro" id="IPR009057">
    <property type="entry name" value="Homeodomain-like_sf"/>
</dbReference>
<feature type="domain" description="Response regulatory" evidence="16">
    <location>
        <begin position="1131"/>
        <end position="1253"/>
    </location>
</feature>
<evidence type="ECO:0000259" key="15">
    <source>
        <dbReference type="PROSITE" id="PS50109"/>
    </source>
</evidence>
<dbReference type="PROSITE" id="PS00041">
    <property type="entry name" value="HTH_ARAC_FAMILY_1"/>
    <property type="match status" value="1"/>
</dbReference>
<keyword evidence="10" id="KW-0238">DNA-binding</keyword>
<evidence type="ECO:0000256" key="13">
    <source>
        <dbReference type="SAM" id="MobiDB-lite"/>
    </source>
</evidence>
<dbReference type="Gene3D" id="1.10.287.130">
    <property type="match status" value="1"/>
</dbReference>
<dbReference type="InterPro" id="IPR004358">
    <property type="entry name" value="Sig_transdc_His_kin-like_C"/>
</dbReference>
<dbReference type="InterPro" id="IPR015943">
    <property type="entry name" value="WD40/YVTN_repeat-like_dom_sf"/>
</dbReference>
<feature type="region of interest" description="Disordered" evidence="13">
    <location>
        <begin position="270"/>
        <end position="290"/>
    </location>
</feature>
<dbReference type="Gene3D" id="3.30.565.10">
    <property type="entry name" value="Histidine kinase-like ATPase, C-terminal domain"/>
    <property type="match status" value="1"/>
</dbReference>
<dbReference type="Gene3D" id="2.60.40.10">
    <property type="entry name" value="Immunoglobulins"/>
    <property type="match status" value="1"/>
</dbReference>
<dbReference type="InterPro" id="IPR011123">
    <property type="entry name" value="Y_Y_Y"/>
</dbReference>
<dbReference type="InterPro" id="IPR018062">
    <property type="entry name" value="HTH_AraC-typ_CS"/>
</dbReference>
<feature type="domain" description="Histidine kinase" evidence="15">
    <location>
        <begin position="855"/>
        <end position="1085"/>
    </location>
</feature>
<dbReference type="RefSeq" id="WP_082215182.1">
    <property type="nucleotide sequence ID" value="NZ_FUZA01000002.1"/>
</dbReference>
<sequence>MIRFAIRLWFASLLFFYSGASLFAQKTIVETVSMPPGIDPHEIADIRQDSRGYLWLATGSGLLRFDGYNWTVYQHDPKNANSLAGDQVRSICPTRDGLIWIGGWSAGLDCLDPQTGKFTHYQVVKRKEYEYEDNAISALVEDHLGNLWVGTVGGLYRFEKSTGTFVSYKSIAKDPKTISHPEVASIFEDKEGTIWVGTGQQGSTKPMEGGLNKLDRKTSTFTRYLHIPGDPNSLVENRIFAIFEDSRGTFWVGTGGDGLHTFDRKTGKFTRHPFQDAHPDRLSRPFPKEKNLRSFPTTGIRFILEDPAGGIWIGTLDAGANRYDPKSGMVTTYKTAENGMPDFNLLSACRTRDGTLWVGSIPGHLIKITTKESPITEVKMRSGIHYFEEDSTNTLWIGSIVGLLTGDFVSKSASEWLSEANQTSLMSDHVTRLNRDRQGNRWISTWNNGLYWYEHTNGGHSAGKFTHYLHDSTNMSSISPGEAAGYYQDRAGTNWVLTAGGLDKLDTRSGKFTHYRHDERDSTSISNNYILAVIEDHTGAFWVGTNSGGLNLMDRKSGKFKHFLPWTIVTQLVEDAAGTLWVASTAGLHYFDRKRGNFVAFNDPGTGKPFPFIRAMIEDDQRNLWLAVTRGIAVIGADRRSFRLFGTNYGISPGEDFFFGGSYKRRDGSIYFGSMDRYFHFQPEELLKHQPIAPILHFAAFRVHNRVITPGSSSVELAHHQNVFSIDFAAIDFRHLELHLYTYKLENYDLEWHPISAARTADYSNVPPGSYKFRVRAANSDGIWVEKSMSIHISPPWWRTGWAYAMYVLILSGFFFGGWQALLRRERAKNALKIREIKAQQLLEMDRLKSDFFTNVTHEFRTPLTLILSPLEHWLSKIPENDPYAPQFRSMLRNGKSLLHLVNQLLDLSRLEEGKMPLDTQPGDLIHFVNRVAGSFHSLAESRGIQFQVVAPEGNLWLKFDADKLEKVLNNLLSNAFKFTQDNGQVLVSLQLLPVQEIRQKYSDKPTLWAEIKIKDNGTGISADQLDRVFDRFYQIDHSPAREHEGSGIGLALARELVELHQGTIKVSSTPGQGSEFVVLLPLEMLHAAQAGQLSTSPVVAKTSQFSENVETSISEKEILESSYLNSEIPLILVVEDHADLRDFIKRSLTENGIYRVIKAVNGAEGYKLAQEQIPDLIISDIMMPSQTGIKMDGLDLCRRLKNDQNTSHIPVILLTAKTTVENKLQGLGTGADDYLTKPFEVRELLIRVANLIEGRRQLKERYSREVILQPANIAISSVDEQFLGRAMAIIEQYMSDENFNVETFGKEIGMSRMQLYRKLQALTGQSPSDFIRTIRLQRAAQLLSSNAGTVSQIADQVGFASHSYFSKCFQEQFGKTPSAFVAELDRTL</sequence>
<proteinExistence type="predicted"/>
<evidence type="ECO:0000256" key="6">
    <source>
        <dbReference type="ARBA" id="ARBA00022777"/>
    </source>
</evidence>
<dbReference type="PROSITE" id="PS01124">
    <property type="entry name" value="HTH_ARAC_FAMILY_2"/>
    <property type="match status" value="1"/>
</dbReference>
<protein>
    <recommendedName>
        <fullName evidence="2">histidine kinase</fullName>
        <ecNumber evidence="2">2.7.13.3</ecNumber>
    </recommendedName>
</protein>
<evidence type="ECO:0000256" key="10">
    <source>
        <dbReference type="ARBA" id="ARBA00023125"/>
    </source>
</evidence>
<dbReference type="Pfam" id="PF07494">
    <property type="entry name" value="Reg_prop"/>
    <property type="match status" value="5"/>
</dbReference>
<evidence type="ECO:0000256" key="12">
    <source>
        <dbReference type="PROSITE-ProRule" id="PRU00169"/>
    </source>
</evidence>
<dbReference type="SMART" id="SM00448">
    <property type="entry name" value="REC"/>
    <property type="match status" value="1"/>
</dbReference>
<dbReference type="GO" id="GO:0005524">
    <property type="term" value="F:ATP binding"/>
    <property type="evidence" value="ECO:0007669"/>
    <property type="project" value="UniProtKB-KW"/>
</dbReference>
<keyword evidence="5" id="KW-0547">Nucleotide-binding</keyword>
<dbReference type="PANTHER" id="PTHR43547">
    <property type="entry name" value="TWO-COMPONENT HISTIDINE KINASE"/>
    <property type="match status" value="1"/>
</dbReference>
<dbReference type="SUPFAM" id="SSF63829">
    <property type="entry name" value="Calcium-dependent phosphotriesterase"/>
    <property type="match status" value="3"/>
</dbReference>
<evidence type="ECO:0000256" key="9">
    <source>
        <dbReference type="ARBA" id="ARBA00023015"/>
    </source>
</evidence>
<keyword evidence="3 12" id="KW-0597">Phosphoprotein</keyword>
<dbReference type="SMART" id="SM00388">
    <property type="entry name" value="HisKA"/>
    <property type="match status" value="1"/>
</dbReference>
<evidence type="ECO:0000256" key="7">
    <source>
        <dbReference type="ARBA" id="ARBA00022840"/>
    </source>
</evidence>
<evidence type="ECO:0000256" key="2">
    <source>
        <dbReference type="ARBA" id="ARBA00012438"/>
    </source>
</evidence>
<dbReference type="InterPro" id="IPR013783">
    <property type="entry name" value="Ig-like_fold"/>
</dbReference>
<dbReference type="Pfam" id="PF02518">
    <property type="entry name" value="HATPase_c"/>
    <property type="match status" value="1"/>
</dbReference>
<dbReference type="InterPro" id="IPR003661">
    <property type="entry name" value="HisK_dim/P_dom"/>
</dbReference>
<dbReference type="Gene3D" id="2.130.10.10">
    <property type="entry name" value="YVTN repeat-like/Quinoprotein amine dehydrogenase"/>
    <property type="match status" value="4"/>
</dbReference>
<evidence type="ECO:0000259" key="14">
    <source>
        <dbReference type="PROSITE" id="PS01124"/>
    </source>
</evidence>
<dbReference type="CDD" id="cd16922">
    <property type="entry name" value="HATPase_EvgS-ArcB-TorS-like"/>
    <property type="match status" value="1"/>
</dbReference>
<dbReference type="InterPro" id="IPR011006">
    <property type="entry name" value="CheY-like_superfamily"/>
</dbReference>
<keyword evidence="9" id="KW-0805">Transcription regulation</keyword>
<keyword evidence="18" id="KW-1185">Reference proteome</keyword>
<dbReference type="InterPro" id="IPR001789">
    <property type="entry name" value="Sig_transdc_resp-reg_receiver"/>
</dbReference>
<dbReference type="STRING" id="651661.SAMN05660293_02729"/>
<dbReference type="SUPFAM" id="SSF47384">
    <property type="entry name" value="Homodimeric domain of signal transducing histidine kinase"/>
    <property type="match status" value="1"/>
</dbReference>
<comment type="catalytic activity">
    <reaction evidence="1">
        <text>ATP + protein L-histidine = ADP + protein N-phospho-L-histidine.</text>
        <dbReference type="EC" id="2.7.13.3"/>
    </reaction>
</comment>
<dbReference type="GO" id="GO:0000155">
    <property type="term" value="F:phosphorelay sensor kinase activity"/>
    <property type="evidence" value="ECO:0007669"/>
    <property type="project" value="InterPro"/>
</dbReference>
<dbReference type="OrthoDB" id="9797097at2"/>
<dbReference type="EMBL" id="FUZA01000002">
    <property type="protein sequence ID" value="SKB86838.1"/>
    <property type="molecule type" value="Genomic_DNA"/>
</dbReference>
<dbReference type="SUPFAM" id="SSF52172">
    <property type="entry name" value="CheY-like"/>
    <property type="match status" value="1"/>
</dbReference>
<feature type="modified residue" description="4-aspartylphosphate" evidence="12">
    <location>
        <position position="1181"/>
    </location>
</feature>
<dbReference type="Pfam" id="PF07495">
    <property type="entry name" value="Y_Y_Y"/>
    <property type="match status" value="1"/>
</dbReference>
<keyword evidence="7" id="KW-0067">ATP-binding</keyword>